<sequence length="121" mass="13730">MSIQLMNKIYTAWQAENPAMTETLNYRMDMKSAMVLPESLIQYPCDFPIKIMGLSQHGFAQAVADVVKRHDPGFDMATMEMRPSKAARYISLTCTIRATSREQLDALYQELSAHPQVVMVL</sequence>
<gene>
    <name evidence="3" type="ORF">NITFAB_1720</name>
</gene>
<protein>
    <recommendedName>
        <fullName evidence="2">UPF0250 protein NITFAB_1720</fullName>
    </recommendedName>
</protein>
<dbReference type="AlphaFoldDB" id="A0A2X0QWI7"/>
<dbReference type="PANTHER" id="PTHR38036:SF1">
    <property type="entry name" value="UPF0250 PROTEIN YBED"/>
    <property type="match status" value="1"/>
</dbReference>
<proteinExistence type="inferred from homology"/>
<organism evidence="3">
    <name type="scientific">Candidatus Nitrotoga fabula</name>
    <dbReference type="NCBI Taxonomy" id="2182327"/>
    <lineage>
        <taxon>Bacteria</taxon>
        <taxon>Pseudomonadati</taxon>
        <taxon>Pseudomonadota</taxon>
        <taxon>Betaproteobacteria</taxon>
        <taxon>Nitrosomonadales</taxon>
        <taxon>Gallionellaceae</taxon>
        <taxon>Candidatus Nitrotoga</taxon>
    </lineage>
</organism>
<dbReference type="HAMAP" id="MF_00659">
    <property type="entry name" value="UPF0250"/>
    <property type="match status" value="1"/>
</dbReference>
<dbReference type="Gene3D" id="3.30.70.260">
    <property type="match status" value="1"/>
</dbReference>
<evidence type="ECO:0000256" key="1">
    <source>
        <dbReference type="ARBA" id="ARBA00008460"/>
    </source>
</evidence>
<dbReference type="InterPro" id="IPR007454">
    <property type="entry name" value="UPF0250_YbeD-like"/>
</dbReference>
<dbReference type="GO" id="GO:0005829">
    <property type="term" value="C:cytosol"/>
    <property type="evidence" value="ECO:0007669"/>
    <property type="project" value="TreeGrafter"/>
</dbReference>
<accession>A0A2X0QWI7</accession>
<evidence type="ECO:0000313" key="3">
    <source>
        <dbReference type="EMBL" id="SPS06130.1"/>
    </source>
</evidence>
<reference evidence="3" key="1">
    <citation type="submission" date="2018-05" db="EMBL/GenBank/DDBJ databases">
        <authorList>
            <person name="Lanie J.A."/>
            <person name="Ng W.-L."/>
            <person name="Kazmierczak K.M."/>
            <person name="Andrzejewski T.M."/>
            <person name="Davidsen T.M."/>
            <person name="Wayne K.J."/>
            <person name="Tettelin H."/>
            <person name="Glass J.I."/>
            <person name="Rusch D."/>
            <person name="Podicherti R."/>
            <person name="Tsui H.-C.T."/>
            <person name="Winkler M.E."/>
        </authorList>
    </citation>
    <scope>NUCLEOTIDE SEQUENCE</scope>
    <source>
        <strain evidence="3">KNB</strain>
    </source>
</reference>
<evidence type="ECO:0000256" key="2">
    <source>
        <dbReference type="HAMAP-Rule" id="MF_00659"/>
    </source>
</evidence>
<name>A0A2X0QWI7_9PROT</name>
<comment type="similarity">
    <text evidence="1 2">Belongs to the UPF0250 family.</text>
</comment>
<dbReference type="InterPro" id="IPR027471">
    <property type="entry name" value="YbeD-like_sf"/>
</dbReference>
<dbReference type="PANTHER" id="PTHR38036">
    <property type="entry name" value="UPF0250 PROTEIN YBED"/>
    <property type="match status" value="1"/>
</dbReference>
<dbReference type="Pfam" id="PF04359">
    <property type="entry name" value="DUF493"/>
    <property type="match status" value="1"/>
</dbReference>
<dbReference type="SUPFAM" id="SSF117991">
    <property type="entry name" value="YbeD/HP0495-like"/>
    <property type="match status" value="1"/>
</dbReference>
<dbReference type="EMBL" id="LS423452">
    <property type="protein sequence ID" value="SPS06130.1"/>
    <property type="molecule type" value="Genomic_DNA"/>
</dbReference>